<reference evidence="1 2" key="1">
    <citation type="submission" date="2016-07" db="EMBL/GenBank/DDBJ databases">
        <title>Comparative genomics of the Campylobacter concisus group.</title>
        <authorList>
            <person name="Miller W.G."/>
            <person name="Yee E."/>
            <person name="Chapman M.H."/>
            <person name="Huynh S."/>
            <person name="Bono J.L."/>
            <person name="On S.L.W."/>
            <person name="StLeger J."/>
            <person name="Foster G."/>
            <person name="Parker C.T."/>
        </authorList>
    </citation>
    <scope>NUCLEOTIDE SEQUENCE [LARGE SCALE GENOMIC DNA]</scope>
    <source>
        <strain evidence="1 2">CCUG 21559</strain>
    </source>
</reference>
<name>A0A6G5QIR0_9BACT</name>
<evidence type="ECO:0000313" key="1">
    <source>
        <dbReference type="EMBL" id="QCD45499.1"/>
    </source>
</evidence>
<gene>
    <name evidence="1" type="ORF">CMUC_1750</name>
</gene>
<accession>A0A6G5QIR0</accession>
<proteinExistence type="predicted"/>
<keyword evidence="2" id="KW-1185">Reference proteome</keyword>
<dbReference type="AlphaFoldDB" id="A0A6G5QIR0"/>
<dbReference type="EMBL" id="CP012542">
    <property type="protein sequence ID" value="QCD45499.1"/>
    <property type="molecule type" value="Genomic_DNA"/>
</dbReference>
<evidence type="ECO:0000313" key="2">
    <source>
        <dbReference type="Proteomes" id="UP000503264"/>
    </source>
</evidence>
<protein>
    <submittedName>
        <fullName evidence="1">Uncharacterized protein</fullName>
    </submittedName>
</protein>
<dbReference type="RefSeq" id="WP_171994206.1">
    <property type="nucleotide sequence ID" value="NZ_CP012542.1"/>
</dbReference>
<organism evidence="1 2">
    <name type="scientific">Campylobacter mucosalis CCUG 21559</name>
    <dbReference type="NCBI Taxonomy" id="1032067"/>
    <lineage>
        <taxon>Bacteria</taxon>
        <taxon>Pseudomonadati</taxon>
        <taxon>Campylobacterota</taxon>
        <taxon>Epsilonproteobacteria</taxon>
        <taxon>Campylobacterales</taxon>
        <taxon>Campylobacteraceae</taxon>
        <taxon>Campylobacter</taxon>
    </lineage>
</organism>
<sequence length="107" mass="12301">MDRVLESSFSHVVGDEIERIFLQINGDWFAVFIKDDSLNFCPSSDPITLDLQLKRLPIITQFEGLVIDELNEIENIGFEINFTDKSLVFKILSNSLKIGVTNYIYKI</sequence>
<dbReference type="Proteomes" id="UP000503264">
    <property type="component" value="Chromosome"/>
</dbReference>